<sequence>MQGSGALNVIPDSVTIGGTFRAFSEENLAQHKQRIQENPATDIPPTVNNKDLHKHFWEVAGDMLGADKVIDMQPVMGSEDFAFYQEAIPAYHSSCLVCKM</sequence>
<dbReference type="PANTHER" id="PTHR11014:SF55">
    <property type="entry name" value="IAA-AMINO ACID HYDROLASE ILR1-LIKE 4"/>
    <property type="match status" value="1"/>
</dbReference>
<dbReference type="InterPro" id="IPR036264">
    <property type="entry name" value="Bact_exopeptidase_dim_dom"/>
</dbReference>
<accession>A0A8J5YQL8</accession>
<dbReference type="GO" id="GO:0005783">
    <property type="term" value="C:endoplasmic reticulum"/>
    <property type="evidence" value="ECO:0007669"/>
    <property type="project" value="TreeGrafter"/>
</dbReference>
<reference evidence="1 2" key="1">
    <citation type="journal article" date="2021" name="bioRxiv">
        <title>The Gossypium anomalum genome as a resource for cotton improvement and evolutionary analysis of hybrid incompatibility.</title>
        <authorList>
            <person name="Grover C.E."/>
            <person name="Yuan D."/>
            <person name="Arick M.A."/>
            <person name="Miller E.R."/>
            <person name="Hu G."/>
            <person name="Peterson D.G."/>
            <person name="Wendel J.F."/>
            <person name="Udall J.A."/>
        </authorList>
    </citation>
    <scope>NUCLEOTIDE SEQUENCE [LARGE SCALE GENOMIC DNA]</scope>
    <source>
        <strain evidence="1">JFW-Udall</strain>
        <tissue evidence="1">Leaf</tissue>
    </source>
</reference>
<dbReference type="EMBL" id="JAHUZN010000005">
    <property type="protein sequence ID" value="KAG8494696.1"/>
    <property type="molecule type" value="Genomic_DNA"/>
</dbReference>
<dbReference type="OrthoDB" id="5279713at2759"/>
<comment type="caution">
    <text evidence="1">The sequence shown here is derived from an EMBL/GenBank/DDBJ whole genome shotgun (WGS) entry which is preliminary data.</text>
</comment>
<gene>
    <name evidence="1" type="ORF">CXB51_012290</name>
</gene>
<dbReference type="InterPro" id="IPR017439">
    <property type="entry name" value="Amidohydrolase"/>
</dbReference>
<dbReference type="AlphaFoldDB" id="A0A8J5YQL8"/>
<dbReference type="SUPFAM" id="SSF53187">
    <property type="entry name" value="Zn-dependent exopeptidases"/>
    <property type="match status" value="1"/>
</dbReference>
<evidence type="ECO:0000313" key="1">
    <source>
        <dbReference type="EMBL" id="KAG8494696.1"/>
    </source>
</evidence>
<dbReference type="GO" id="GO:0009850">
    <property type="term" value="P:auxin metabolic process"/>
    <property type="evidence" value="ECO:0007669"/>
    <property type="project" value="TreeGrafter"/>
</dbReference>
<dbReference type="Gene3D" id="3.30.70.360">
    <property type="match status" value="1"/>
</dbReference>
<dbReference type="InterPro" id="IPR002933">
    <property type="entry name" value="Peptidase_M20"/>
</dbReference>
<keyword evidence="2" id="KW-1185">Reference proteome</keyword>
<dbReference type="Gene3D" id="3.40.630.10">
    <property type="entry name" value="Zn peptidases"/>
    <property type="match status" value="1"/>
</dbReference>
<dbReference type="Proteomes" id="UP000701853">
    <property type="component" value="Chromosome 5"/>
</dbReference>
<organism evidence="1 2">
    <name type="scientific">Gossypium anomalum</name>
    <dbReference type="NCBI Taxonomy" id="47600"/>
    <lineage>
        <taxon>Eukaryota</taxon>
        <taxon>Viridiplantae</taxon>
        <taxon>Streptophyta</taxon>
        <taxon>Embryophyta</taxon>
        <taxon>Tracheophyta</taxon>
        <taxon>Spermatophyta</taxon>
        <taxon>Magnoliopsida</taxon>
        <taxon>eudicotyledons</taxon>
        <taxon>Gunneridae</taxon>
        <taxon>Pentapetalae</taxon>
        <taxon>rosids</taxon>
        <taxon>malvids</taxon>
        <taxon>Malvales</taxon>
        <taxon>Malvaceae</taxon>
        <taxon>Malvoideae</taxon>
        <taxon>Gossypium</taxon>
    </lineage>
</organism>
<dbReference type="Pfam" id="PF01546">
    <property type="entry name" value="Peptidase_M20"/>
    <property type="match status" value="1"/>
</dbReference>
<evidence type="ECO:0000313" key="2">
    <source>
        <dbReference type="Proteomes" id="UP000701853"/>
    </source>
</evidence>
<dbReference type="SUPFAM" id="SSF55031">
    <property type="entry name" value="Bacterial exopeptidase dimerisation domain"/>
    <property type="match status" value="1"/>
</dbReference>
<proteinExistence type="predicted"/>
<dbReference type="GO" id="GO:0010179">
    <property type="term" value="F:IAA-Ala conjugate hydrolase activity"/>
    <property type="evidence" value="ECO:0007669"/>
    <property type="project" value="TreeGrafter"/>
</dbReference>
<protein>
    <submittedName>
        <fullName evidence="1">Uncharacterized protein</fullName>
    </submittedName>
</protein>
<dbReference type="PANTHER" id="PTHR11014">
    <property type="entry name" value="PEPTIDASE M20 FAMILY MEMBER"/>
    <property type="match status" value="1"/>
</dbReference>
<name>A0A8J5YQL8_9ROSI</name>